<feature type="signal peptide" evidence="12">
    <location>
        <begin position="1"/>
        <end position="25"/>
    </location>
</feature>
<reference evidence="15 16" key="1">
    <citation type="submission" date="2020-08" db="EMBL/GenBank/DDBJ databases">
        <title>Plant Genome Project.</title>
        <authorList>
            <person name="Zhang R.-G."/>
        </authorList>
    </citation>
    <scope>NUCLEOTIDE SEQUENCE [LARGE SCALE GENOMIC DNA]</scope>
    <source>
        <tissue evidence="15">Rhizome</tissue>
    </source>
</reference>
<dbReference type="FunFam" id="3.80.10.10:FF:000649">
    <property type="entry name" value="Leucine Rich Repeat family protein"/>
    <property type="match status" value="1"/>
</dbReference>
<dbReference type="Pfam" id="PF23598">
    <property type="entry name" value="LRR_14"/>
    <property type="match status" value="1"/>
</dbReference>
<dbReference type="PANTHER" id="PTHR48063:SF112">
    <property type="entry name" value="RECEPTOR LIKE PROTEIN 30-LIKE"/>
    <property type="match status" value="1"/>
</dbReference>
<accession>A0A8J5FZ62</accession>
<keyword evidence="7" id="KW-0677">Repeat</keyword>
<evidence type="ECO:0000256" key="9">
    <source>
        <dbReference type="ARBA" id="ARBA00023136"/>
    </source>
</evidence>
<evidence type="ECO:0000313" key="15">
    <source>
        <dbReference type="EMBL" id="KAG6497883.1"/>
    </source>
</evidence>
<gene>
    <name evidence="15" type="ORF">ZIOFF_045789</name>
</gene>
<comment type="similarity">
    <text evidence="2">Belongs to the RLP family.</text>
</comment>
<dbReference type="PROSITE" id="PS51450">
    <property type="entry name" value="LRR"/>
    <property type="match status" value="2"/>
</dbReference>
<dbReference type="AlphaFoldDB" id="A0A8J5FZ62"/>
<dbReference type="InterPro" id="IPR055414">
    <property type="entry name" value="LRR_R13L4/SHOC2-like"/>
</dbReference>
<protein>
    <recommendedName>
        <fullName evidence="17">Leucine-rich repeat-containing N-terminal plant-type domain-containing protein</fullName>
    </recommendedName>
</protein>
<dbReference type="EMBL" id="JACMSC010000012">
    <property type="protein sequence ID" value="KAG6497883.1"/>
    <property type="molecule type" value="Genomic_DNA"/>
</dbReference>
<keyword evidence="10" id="KW-0325">Glycoprotein</keyword>
<feature type="transmembrane region" description="Helical" evidence="11">
    <location>
        <begin position="925"/>
        <end position="948"/>
    </location>
</feature>
<dbReference type="FunFam" id="3.80.10.10:FF:000383">
    <property type="entry name" value="Leucine-rich repeat receptor protein kinase EMS1"/>
    <property type="match status" value="1"/>
</dbReference>
<evidence type="ECO:0000256" key="10">
    <source>
        <dbReference type="ARBA" id="ARBA00023180"/>
    </source>
</evidence>
<evidence type="ECO:0000256" key="4">
    <source>
        <dbReference type="ARBA" id="ARBA00022614"/>
    </source>
</evidence>
<keyword evidence="5 11" id="KW-0812">Transmembrane</keyword>
<dbReference type="FunFam" id="3.80.10.10:FF:000095">
    <property type="entry name" value="LRR receptor-like serine/threonine-protein kinase GSO1"/>
    <property type="match status" value="1"/>
</dbReference>
<evidence type="ECO:0000313" key="16">
    <source>
        <dbReference type="Proteomes" id="UP000734854"/>
    </source>
</evidence>
<sequence>MARGNAHFLILILSLLGIHLQETNLCDGVLNSSCNPVERSALLEFKQGLKDTTNRLSSWMGEDCCKWEGVACSNRTRHVIMLDLRNSHPFSNESLGGELKPSLLGLKYLKYLDLSMNNFGGVNVPKFMGSFHHLQYLNLSGAGLGGVLPHQLGNLSNLQYLDLNNDFGLDEFRIDDALWISGLSSLRHLKMKNVNLQNVSNWLQALNVLPSVEEIHLSSCDIEHIPLSLQHVNFTSLALLDLSGNRISPSIPTWLFNISGLQYLDLSHNNLHGHIPSLFENLVSLNNLNLAANSFIQGEIPISLRNLCKLQSLKLSGINLSMDLSDFDVIFSGCIKTSLEILELSYTGLTGQLPEWLWELKRLRSLDLSNNQIFGSIPASLGQLVSLEEVYFNDNQINGTISESVGRLSELVYLDLNSNFFVGEMSEAHFASLTKLKYLSLSSNSLALKFEHNWLPPFQLESIWMSSCILGPDFPEWLQKQENILILHMTNVGIVDAMPEWFWSLISGAYYVDISDNQISGRVPNLMHLSKLIEFYISSNNFGGPLPYFPLSLEVLIIYNNSFSGPILPRIIMGMPKLIYLSLSKNNFIDTIPLPLCHLPQLGVLDLSDNLLSGKLPNCWNSSSALRVFDFSRNNIFGGIPKSMCSLSSLNSLHLSNNNLSGQLPLSLKYCQKLLILDLGYNEFSGEIPTWVGRRLISLQFLRLRSNKLCGNIPPNLSLLGNIQILDLAGNKLSGTIPQSFGNFIAMTVIRKIPSLLMHVLEVYYMESMLVSTKGGSQEYNKLLTLLNIMDLSNNNLIGKIPTELMNLSGLFGLDLSGNHLTGEIPEKISALQQLESLDLSRNNLSGGIPHSMANMSSLGFLNLSYNNLSGQIPLGNQLLTLFSDPLVYMGNFDLCGFPLDRSCKGSETTQTSNNIDDKNENEMIWLYISFALGFLTGFWTICGTLLLKKNWKICYFRFFDNTFDKVYVYIMMNFRKFAL</sequence>
<keyword evidence="3" id="KW-1003">Cell membrane</keyword>
<dbReference type="Proteomes" id="UP000734854">
    <property type="component" value="Unassembled WGS sequence"/>
</dbReference>
<evidence type="ECO:0000259" key="14">
    <source>
        <dbReference type="Pfam" id="PF23598"/>
    </source>
</evidence>
<keyword evidence="16" id="KW-1185">Reference proteome</keyword>
<dbReference type="InterPro" id="IPR046956">
    <property type="entry name" value="RLP23-like"/>
</dbReference>
<comment type="subcellular location">
    <subcellularLocation>
        <location evidence="1">Cell membrane</location>
        <topology evidence="1">Single-pass type I membrane protein</topology>
    </subcellularLocation>
</comment>
<dbReference type="InterPro" id="IPR013210">
    <property type="entry name" value="LRR_N_plant-typ"/>
</dbReference>
<evidence type="ECO:0000256" key="12">
    <source>
        <dbReference type="SAM" id="SignalP"/>
    </source>
</evidence>
<evidence type="ECO:0000256" key="5">
    <source>
        <dbReference type="ARBA" id="ARBA00022692"/>
    </source>
</evidence>
<feature type="chain" id="PRO_5035188933" description="Leucine-rich repeat-containing N-terminal plant-type domain-containing protein" evidence="12">
    <location>
        <begin position="26"/>
        <end position="980"/>
    </location>
</feature>
<dbReference type="InterPro" id="IPR001611">
    <property type="entry name" value="Leu-rich_rpt"/>
</dbReference>
<feature type="domain" description="Leucine-rich repeat-containing N-terminal plant-type" evidence="13">
    <location>
        <begin position="38"/>
        <end position="73"/>
    </location>
</feature>
<evidence type="ECO:0000256" key="2">
    <source>
        <dbReference type="ARBA" id="ARBA00009592"/>
    </source>
</evidence>
<evidence type="ECO:0000256" key="1">
    <source>
        <dbReference type="ARBA" id="ARBA00004251"/>
    </source>
</evidence>
<keyword evidence="8 11" id="KW-1133">Transmembrane helix</keyword>
<keyword evidence="9 11" id="KW-0472">Membrane</keyword>
<name>A0A8J5FZ62_ZINOF</name>
<dbReference type="Pfam" id="PF08263">
    <property type="entry name" value="LRRNT_2"/>
    <property type="match status" value="1"/>
</dbReference>
<evidence type="ECO:0000256" key="6">
    <source>
        <dbReference type="ARBA" id="ARBA00022729"/>
    </source>
</evidence>
<comment type="caution">
    <text evidence="15">The sequence shown here is derived from an EMBL/GenBank/DDBJ whole genome shotgun (WGS) entry which is preliminary data.</text>
</comment>
<feature type="domain" description="Disease resistance R13L4/SHOC-2-like LRR" evidence="14">
    <location>
        <begin position="338"/>
        <end position="481"/>
    </location>
</feature>
<proteinExistence type="inferred from homology"/>
<evidence type="ECO:0000256" key="11">
    <source>
        <dbReference type="SAM" id="Phobius"/>
    </source>
</evidence>
<keyword evidence="4" id="KW-0433">Leucine-rich repeat</keyword>
<evidence type="ECO:0008006" key="17">
    <source>
        <dbReference type="Google" id="ProtNLM"/>
    </source>
</evidence>
<keyword evidence="6 12" id="KW-0732">Signal</keyword>
<dbReference type="PANTHER" id="PTHR48063">
    <property type="entry name" value="LRR RECEPTOR-LIKE KINASE"/>
    <property type="match status" value="1"/>
</dbReference>
<dbReference type="GO" id="GO:0005886">
    <property type="term" value="C:plasma membrane"/>
    <property type="evidence" value="ECO:0007669"/>
    <property type="project" value="UniProtKB-SubCell"/>
</dbReference>
<dbReference type="SMART" id="SM00369">
    <property type="entry name" value="LRR_TYP"/>
    <property type="match status" value="10"/>
</dbReference>
<evidence type="ECO:0000259" key="13">
    <source>
        <dbReference type="Pfam" id="PF08263"/>
    </source>
</evidence>
<dbReference type="Pfam" id="PF00560">
    <property type="entry name" value="LRR_1"/>
    <property type="match status" value="7"/>
</dbReference>
<dbReference type="InterPro" id="IPR003591">
    <property type="entry name" value="Leu-rich_rpt_typical-subtyp"/>
</dbReference>
<evidence type="ECO:0000256" key="7">
    <source>
        <dbReference type="ARBA" id="ARBA00022737"/>
    </source>
</evidence>
<dbReference type="OrthoDB" id="749832at2759"/>
<evidence type="ECO:0000256" key="3">
    <source>
        <dbReference type="ARBA" id="ARBA00022475"/>
    </source>
</evidence>
<dbReference type="SMART" id="SM00365">
    <property type="entry name" value="LRR_SD22"/>
    <property type="match status" value="6"/>
</dbReference>
<dbReference type="Pfam" id="PF13855">
    <property type="entry name" value="LRR_8"/>
    <property type="match status" value="2"/>
</dbReference>
<evidence type="ECO:0000256" key="8">
    <source>
        <dbReference type="ARBA" id="ARBA00022989"/>
    </source>
</evidence>
<organism evidence="15 16">
    <name type="scientific">Zingiber officinale</name>
    <name type="common">Ginger</name>
    <name type="synonym">Amomum zingiber</name>
    <dbReference type="NCBI Taxonomy" id="94328"/>
    <lineage>
        <taxon>Eukaryota</taxon>
        <taxon>Viridiplantae</taxon>
        <taxon>Streptophyta</taxon>
        <taxon>Embryophyta</taxon>
        <taxon>Tracheophyta</taxon>
        <taxon>Spermatophyta</taxon>
        <taxon>Magnoliopsida</taxon>
        <taxon>Liliopsida</taxon>
        <taxon>Zingiberales</taxon>
        <taxon>Zingiberaceae</taxon>
        <taxon>Zingiber</taxon>
    </lineage>
</organism>
<dbReference type="FunFam" id="3.80.10.10:FF:000111">
    <property type="entry name" value="LRR receptor-like serine/threonine-protein kinase ERECTA"/>
    <property type="match status" value="1"/>
</dbReference>